<evidence type="ECO:0000313" key="2">
    <source>
        <dbReference type="WBParaSite" id="ACAC_0000192401-mRNA-1"/>
    </source>
</evidence>
<dbReference type="AlphaFoldDB" id="A0A0K0CWR9"/>
<name>A0A0K0CWR9_ANGCA</name>
<sequence>MAFFRAWKGTLIRNSPGQTLQQHKQKDENLSDNYKIYGFSKKLTAFFTCPPPRKNSRLESHMADDCNTSVNDRYEGKGRNHA</sequence>
<reference evidence="1" key="1">
    <citation type="submission" date="2012-09" db="EMBL/GenBank/DDBJ databases">
        <authorList>
            <person name="Martin A.A."/>
        </authorList>
    </citation>
    <scope>NUCLEOTIDE SEQUENCE</scope>
</reference>
<evidence type="ECO:0000313" key="1">
    <source>
        <dbReference type="Proteomes" id="UP000035642"/>
    </source>
</evidence>
<proteinExistence type="predicted"/>
<dbReference type="WBParaSite" id="ACAC_0000192401-mRNA-1">
    <property type="protein sequence ID" value="ACAC_0000192401-mRNA-1"/>
    <property type="gene ID" value="ACAC_0000192401"/>
</dbReference>
<keyword evidence="1" id="KW-1185">Reference proteome</keyword>
<organism evidence="1 2">
    <name type="scientific">Angiostrongylus cantonensis</name>
    <name type="common">Rat lungworm</name>
    <dbReference type="NCBI Taxonomy" id="6313"/>
    <lineage>
        <taxon>Eukaryota</taxon>
        <taxon>Metazoa</taxon>
        <taxon>Ecdysozoa</taxon>
        <taxon>Nematoda</taxon>
        <taxon>Chromadorea</taxon>
        <taxon>Rhabditida</taxon>
        <taxon>Rhabditina</taxon>
        <taxon>Rhabditomorpha</taxon>
        <taxon>Strongyloidea</taxon>
        <taxon>Metastrongylidae</taxon>
        <taxon>Angiostrongylus</taxon>
    </lineage>
</organism>
<accession>A0A0K0CWR9</accession>
<dbReference type="Proteomes" id="UP000035642">
    <property type="component" value="Unassembled WGS sequence"/>
</dbReference>
<reference evidence="2" key="2">
    <citation type="submission" date="2017-02" db="UniProtKB">
        <authorList>
            <consortium name="WormBaseParasite"/>
        </authorList>
    </citation>
    <scope>IDENTIFICATION</scope>
</reference>
<protein>
    <submittedName>
        <fullName evidence="2">Ovule protein</fullName>
    </submittedName>
</protein>